<evidence type="ECO:0000313" key="2">
    <source>
        <dbReference type="Proteomes" id="UP001596043"/>
    </source>
</evidence>
<keyword evidence="2" id="KW-1185">Reference proteome</keyword>
<evidence type="ECO:0000313" key="1">
    <source>
        <dbReference type="EMBL" id="MFC4633288.1"/>
    </source>
</evidence>
<name>A0ABV9HUV3_9FLAO</name>
<gene>
    <name evidence="1" type="ORF">ACFO3O_05185</name>
</gene>
<dbReference type="InterPro" id="IPR024213">
    <property type="entry name" value="DUF3822"/>
</dbReference>
<accession>A0ABV9HUV3</accession>
<reference evidence="2" key="1">
    <citation type="journal article" date="2019" name="Int. J. Syst. Evol. Microbiol.">
        <title>The Global Catalogue of Microorganisms (GCM) 10K type strain sequencing project: providing services to taxonomists for standard genome sequencing and annotation.</title>
        <authorList>
            <consortium name="The Broad Institute Genomics Platform"/>
            <consortium name="The Broad Institute Genome Sequencing Center for Infectious Disease"/>
            <person name="Wu L."/>
            <person name="Ma J."/>
        </authorList>
    </citation>
    <scope>NUCLEOTIDE SEQUENCE [LARGE SCALE GENOMIC DNA]</scope>
    <source>
        <strain evidence="2">YJ-61-S</strain>
    </source>
</reference>
<dbReference type="Gene3D" id="3.30.420.260">
    <property type="match status" value="1"/>
</dbReference>
<dbReference type="Gene3D" id="3.30.420.250">
    <property type="match status" value="1"/>
</dbReference>
<proteinExistence type="predicted"/>
<dbReference type="RefSeq" id="WP_379977486.1">
    <property type="nucleotide sequence ID" value="NZ_JBHSFV010000002.1"/>
</dbReference>
<dbReference type="Proteomes" id="UP001596043">
    <property type="component" value="Unassembled WGS sequence"/>
</dbReference>
<comment type="caution">
    <text evidence="1">The sequence shown here is derived from an EMBL/GenBank/DDBJ whole genome shotgun (WGS) entry which is preliminary data.</text>
</comment>
<dbReference type="EMBL" id="JBHSFV010000002">
    <property type="protein sequence ID" value="MFC4633288.1"/>
    <property type="molecule type" value="Genomic_DNA"/>
</dbReference>
<organism evidence="1 2">
    <name type="scientific">Dokdonia ponticola</name>
    <dbReference type="NCBI Taxonomy" id="2041041"/>
    <lineage>
        <taxon>Bacteria</taxon>
        <taxon>Pseudomonadati</taxon>
        <taxon>Bacteroidota</taxon>
        <taxon>Flavobacteriia</taxon>
        <taxon>Flavobacteriales</taxon>
        <taxon>Flavobacteriaceae</taxon>
        <taxon>Dokdonia</taxon>
    </lineage>
</organism>
<dbReference type="Pfam" id="PF12864">
    <property type="entry name" value="DUF3822"/>
    <property type="match status" value="1"/>
</dbReference>
<protein>
    <submittedName>
        <fullName evidence="1">DUF3822 family protein</fullName>
    </submittedName>
</protein>
<dbReference type="CDD" id="cd24013">
    <property type="entry name" value="ASKHA_ATPase_BT3980-like"/>
    <property type="match status" value="1"/>
</dbReference>
<sequence>MIKLQPTETGRRVTVQMTNNSQPHTISKKLSIQVCLDGLSFCTQNIASKELISYQTIPFKQKVDPASLLGEVTTIFKIHPELQEPYKKVEVIYSNHLFTLVPKAVFDPEKLTDYLKFNTKILATDFVAYDAIDTQDIVTVYIPYTNINNFFFDTFGAFDYYHGMSLFIKHVLETASNDEYPKVYIHLHKNSFDLVATQKKKLLLANAFDFHSKEDFLYYTLFTLEQLELNPETVTVELSGQVQKEDPLYEIAYKYIRHLNIKENPTSIIPASDYILSTLI</sequence>